<dbReference type="SUPFAM" id="SSF49842">
    <property type="entry name" value="TNF-like"/>
    <property type="match status" value="1"/>
</dbReference>
<sequence>MEICRYYLTGTVVAFNVNGLNVLSNHVNAFPTVNSNEGNAYNACNEHFTAPVDGIYYFSAQICVYDSGSRHDGYFAIENGQCKPKRGGIALTFTYRNNQSSSASSSVKLTRNEQVWVSIKVVNPGSLMYVHSNYWNTFTGTLIQDL</sequence>
<dbReference type="Gene3D" id="2.60.120.40">
    <property type="match status" value="1"/>
</dbReference>
<dbReference type="AlphaFoldDB" id="A0A9D3YZ55"/>
<dbReference type="PANTHER" id="PTHR22923:SF102">
    <property type="entry name" value="CEREBELLIN 13-RELATED"/>
    <property type="match status" value="1"/>
</dbReference>
<dbReference type="EMBL" id="JAIWYP010000014">
    <property type="protein sequence ID" value="KAH3709798.1"/>
    <property type="molecule type" value="Genomic_DNA"/>
</dbReference>
<dbReference type="PROSITE" id="PS50871">
    <property type="entry name" value="C1Q"/>
    <property type="match status" value="1"/>
</dbReference>
<organism evidence="5 6">
    <name type="scientific">Dreissena polymorpha</name>
    <name type="common">Zebra mussel</name>
    <name type="synonym">Mytilus polymorpha</name>
    <dbReference type="NCBI Taxonomy" id="45954"/>
    <lineage>
        <taxon>Eukaryota</taxon>
        <taxon>Metazoa</taxon>
        <taxon>Spiralia</taxon>
        <taxon>Lophotrochozoa</taxon>
        <taxon>Mollusca</taxon>
        <taxon>Bivalvia</taxon>
        <taxon>Autobranchia</taxon>
        <taxon>Heteroconchia</taxon>
        <taxon>Euheterodonta</taxon>
        <taxon>Imparidentia</taxon>
        <taxon>Neoheterodontei</taxon>
        <taxon>Myida</taxon>
        <taxon>Dreissenoidea</taxon>
        <taxon>Dreissenidae</taxon>
        <taxon>Dreissena</taxon>
    </lineage>
</organism>
<keyword evidence="2" id="KW-0964">Secreted</keyword>
<evidence type="ECO:0000313" key="6">
    <source>
        <dbReference type="Proteomes" id="UP000828390"/>
    </source>
</evidence>
<evidence type="ECO:0000256" key="1">
    <source>
        <dbReference type="ARBA" id="ARBA00004613"/>
    </source>
</evidence>
<accession>A0A9D3YZ55</accession>
<dbReference type="Proteomes" id="UP000828390">
    <property type="component" value="Unassembled WGS sequence"/>
</dbReference>
<comment type="subcellular location">
    <subcellularLocation>
        <location evidence="1">Secreted</location>
    </subcellularLocation>
</comment>
<dbReference type="InterPro" id="IPR050822">
    <property type="entry name" value="Cerebellin_Synaptic_Org"/>
</dbReference>
<evidence type="ECO:0000313" key="5">
    <source>
        <dbReference type="EMBL" id="KAH3709798.1"/>
    </source>
</evidence>
<dbReference type="Pfam" id="PF00386">
    <property type="entry name" value="C1q"/>
    <property type="match status" value="1"/>
</dbReference>
<evidence type="ECO:0000256" key="3">
    <source>
        <dbReference type="ARBA" id="ARBA00022729"/>
    </source>
</evidence>
<feature type="domain" description="C1q" evidence="4">
    <location>
        <begin position="4"/>
        <end position="146"/>
    </location>
</feature>
<comment type="caution">
    <text evidence="5">The sequence shown here is derived from an EMBL/GenBank/DDBJ whole genome shotgun (WGS) entry which is preliminary data.</text>
</comment>
<dbReference type="InterPro" id="IPR008983">
    <property type="entry name" value="Tumour_necrosis_fac-like_dom"/>
</dbReference>
<dbReference type="GO" id="GO:0005576">
    <property type="term" value="C:extracellular region"/>
    <property type="evidence" value="ECO:0007669"/>
    <property type="project" value="UniProtKB-SubCell"/>
</dbReference>
<keyword evidence="3" id="KW-0732">Signal</keyword>
<reference evidence="5" key="1">
    <citation type="journal article" date="2019" name="bioRxiv">
        <title>The Genome of the Zebra Mussel, Dreissena polymorpha: A Resource for Invasive Species Research.</title>
        <authorList>
            <person name="McCartney M.A."/>
            <person name="Auch B."/>
            <person name="Kono T."/>
            <person name="Mallez S."/>
            <person name="Zhang Y."/>
            <person name="Obille A."/>
            <person name="Becker A."/>
            <person name="Abrahante J.E."/>
            <person name="Garbe J."/>
            <person name="Badalamenti J.P."/>
            <person name="Herman A."/>
            <person name="Mangelson H."/>
            <person name="Liachko I."/>
            <person name="Sullivan S."/>
            <person name="Sone E.D."/>
            <person name="Koren S."/>
            <person name="Silverstein K.A.T."/>
            <person name="Beckman K.B."/>
            <person name="Gohl D.M."/>
        </authorList>
    </citation>
    <scope>NUCLEOTIDE SEQUENCE</scope>
    <source>
        <strain evidence="5">Duluth1</strain>
        <tissue evidence="5">Whole animal</tissue>
    </source>
</reference>
<evidence type="ECO:0000256" key="2">
    <source>
        <dbReference type="ARBA" id="ARBA00022525"/>
    </source>
</evidence>
<keyword evidence="6" id="KW-1185">Reference proteome</keyword>
<protein>
    <recommendedName>
        <fullName evidence="4">C1q domain-containing protein</fullName>
    </recommendedName>
</protein>
<proteinExistence type="predicted"/>
<dbReference type="InterPro" id="IPR001073">
    <property type="entry name" value="C1q_dom"/>
</dbReference>
<name>A0A9D3YZ55_DREPO</name>
<reference evidence="5" key="2">
    <citation type="submission" date="2020-11" db="EMBL/GenBank/DDBJ databases">
        <authorList>
            <person name="McCartney M.A."/>
            <person name="Auch B."/>
            <person name="Kono T."/>
            <person name="Mallez S."/>
            <person name="Becker A."/>
            <person name="Gohl D.M."/>
            <person name="Silverstein K.A.T."/>
            <person name="Koren S."/>
            <person name="Bechman K.B."/>
            <person name="Herman A."/>
            <person name="Abrahante J.E."/>
            <person name="Garbe J."/>
        </authorList>
    </citation>
    <scope>NUCLEOTIDE SEQUENCE</scope>
    <source>
        <strain evidence="5">Duluth1</strain>
        <tissue evidence="5">Whole animal</tissue>
    </source>
</reference>
<evidence type="ECO:0000259" key="4">
    <source>
        <dbReference type="PROSITE" id="PS50871"/>
    </source>
</evidence>
<gene>
    <name evidence="5" type="ORF">DPMN_069263</name>
</gene>
<dbReference type="PANTHER" id="PTHR22923">
    <property type="entry name" value="CEREBELLIN-RELATED"/>
    <property type="match status" value="1"/>
</dbReference>